<dbReference type="PROSITE" id="PS00152">
    <property type="entry name" value="ATPASE_ALPHA_BETA"/>
    <property type="match status" value="1"/>
</dbReference>
<reference evidence="10" key="1">
    <citation type="submission" date="2024-05" db="EMBL/GenBank/DDBJ databases">
        <authorList>
            <person name="Kim S."/>
            <person name="Heo J."/>
            <person name="Choi H."/>
            <person name="Choi Y."/>
            <person name="Kwon S.-W."/>
            <person name="Kim Y."/>
        </authorList>
    </citation>
    <scope>NUCLEOTIDE SEQUENCE</scope>
    <source>
        <strain evidence="10">KACC 23698</strain>
    </source>
</reference>
<evidence type="ECO:0000313" key="10">
    <source>
        <dbReference type="EMBL" id="XBO37984.1"/>
    </source>
</evidence>
<dbReference type="GO" id="GO:0030254">
    <property type="term" value="P:protein secretion by the type III secretion system"/>
    <property type="evidence" value="ECO:0007669"/>
    <property type="project" value="InterPro"/>
</dbReference>
<dbReference type="FunFam" id="3.40.50.12240:FF:000002">
    <property type="entry name" value="Flagellum-specific ATP synthase FliI"/>
    <property type="match status" value="1"/>
</dbReference>
<dbReference type="GO" id="GO:0005737">
    <property type="term" value="C:cytoplasm"/>
    <property type="evidence" value="ECO:0007669"/>
    <property type="project" value="UniProtKB-SubCell"/>
</dbReference>
<evidence type="ECO:0000256" key="4">
    <source>
        <dbReference type="ARBA" id="ARBA00022741"/>
    </source>
</evidence>
<proteinExistence type="predicted"/>
<keyword evidence="7" id="KW-1278">Translocase</keyword>
<dbReference type="InterPro" id="IPR040627">
    <property type="entry name" value="T3SS_ATPase_C"/>
</dbReference>
<dbReference type="PANTHER" id="PTHR15184">
    <property type="entry name" value="ATP SYNTHASE"/>
    <property type="match status" value="1"/>
</dbReference>
<dbReference type="InterPro" id="IPR005714">
    <property type="entry name" value="ATPase_T3SS_FliI/YscN"/>
</dbReference>
<dbReference type="PANTHER" id="PTHR15184:SF62">
    <property type="entry name" value="SPI-2 TYPE 3 SECRETION SYSTEM ATPASE"/>
    <property type="match status" value="1"/>
</dbReference>
<keyword evidence="4" id="KW-0547">Nucleotide-binding</keyword>
<keyword evidence="2" id="KW-0813">Transport</keyword>
<dbReference type="Pfam" id="PF18269">
    <property type="entry name" value="T3SS_ATPase_C"/>
    <property type="match status" value="1"/>
</dbReference>
<organism evidence="10">
    <name type="scientific">Alsobacter sp. KACC 23698</name>
    <dbReference type="NCBI Taxonomy" id="3149229"/>
    <lineage>
        <taxon>Bacteria</taxon>
        <taxon>Pseudomonadati</taxon>
        <taxon>Pseudomonadota</taxon>
        <taxon>Alphaproteobacteria</taxon>
        <taxon>Hyphomicrobiales</taxon>
        <taxon>Alsobacteraceae</taxon>
        <taxon>Alsobacter</taxon>
    </lineage>
</organism>
<evidence type="ECO:0000259" key="9">
    <source>
        <dbReference type="SMART" id="SM00382"/>
    </source>
</evidence>
<protein>
    <submittedName>
        <fullName evidence="10">FliI/YscN family ATPase</fullName>
    </submittedName>
</protein>
<keyword evidence="3" id="KW-0963">Cytoplasm</keyword>
<dbReference type="InterPro" id="IPR000194">
    <property type="entry name" value="ATPase_F1/V1/A1_a/bsu_nucl-bd"/>
</dbReference>
<evidence type="ECO:0000256" key="3">
    <source>
        <dbReference type="ARBA" id="ARBA00022490"/>
    </source>
</evidence>
<dbReference type="InterPro" id="IPR020003">
    <property type="entry name" value="ATPase_a/bsu_AS"/>
</dbReference>
<sequence>MGVLASTVQQMAAGAARRPLRRVIGRLTEIGPGGLVTTLSDLAMGEICRLVEANGEEILGQVVAVRDGRAVLAPLGVIDGLSSRTEVLPLRDPFTFRCGTGMLGGVFDGLGRPLDGRPAALDGMASRGVQPRVTPPLERPLISQPIQTGIRVIDGLNTLGVGQRIGVFGPPGGGKSSLLGALARNASADVCVLALIGERGRELREFLDRQLPPEFRERCVVVASTSDRPAMERVIGAHVATSVAEHFREQGAHVLLLFDSVTRFARALREVGLAAGEQPVRRGFTPSVYAELPRLIERCGGDRNGAITAIYTVLLENEGFGDPIAEEVKSLTDGHILLDSKLGQSGHYPAVDVLGSVSRLMSEIASPEHRAAASRFRALMARYKEIELLVQVGEYASGSDPLADEALRRHGAMTEFLVQLGREATPFAATLGRLTEVVSDGA</sequence>
<comment type="catalytic activity">
    <reaction evidence="8">
        <text>ATP + H2O + cellular proteinSide 1 = ADP + phosphate + cellular proteinSide 2.</text>
        <dbReference type="EC" id="7.4.2.8"/>
    </reaction>
</comment>
<dbReference type="AlphaFoldDB" id="A0AAU7JCV1"/>
<dbReference type="NCBIfam" id="TIGR01026">
    <property type="entry name" value="fliI_yscN"/>
    <property type="match status" value="1"/>
</dbReference>
<evidence type="ECO:0000256" key="1">
    <source>
        <dbReference type="ARBA" id="ARBA00004496"/>
    </source>
</evidence>
<dbReference type="GO" id="GO:0016887">
    <property type="term" value="F:ATP hydrolysis activity"/>
    <property type="evidence" value="ECO:0007669"/>
    <property type="project" value="InterPro"/>
</dbReference>
<dbReference type="InterPro" id="IPR027417">
    <property type="entry name" value="P-loop_NTPase"/>
</dbReference>
<dbReference type="CDD" id="cd01136">
    <property type="entry name" value="ATPase_flagellum-secretory_path_III"/>
    <property type="match status" value="1"/>
</dbReference>
<dbReference type="Pfam" id="PF00006">
    <property type="entry name" value="ATP-synt_ab"/>
    <property type="match status" value="1"/>
</dbReference>
<feature type="domain" description="AAA+ ATPase" evidence="9">
    <location>
        <begin position="161"/>
        <end position="342"/>
    </location>
</feature>
<evidence type="ECO:0000256" key="6">
    <source>
        <dbReference type="ARBA" id="ARBA00022927"/>
    </source>
</evidence>
<name>A0AAU7JCV1_9HYPH</name>
<dbReference type="GO" id="GO:0008564">
    <property type="term" value="F:protein-exporting ATPase activity"/>
    <property type="evidence" value="ECO:0007669"/>
    <property type="project" value="UniProtKB-EC"/>
</dbReference>
<keyword evidence="6" id="KW-0653">Protein transport</keyword>
<keyword evidence="5" id="KW-0067">ATP-binding</keyword>
<comment type="subcellular location">
    <subcellularLocation>
        <location evidence="1">Cytoplasm</location>
    </subcellularLocation>
</comment>
<dbReference type="GO" id="GO:0030257">
    <property type="term" value="C:type III protein secretion system complex"/>
    <property type="evidence" value="ECO:0007669"/>
    <property type="project" value="InterPro"/>
</dbReference>
<gene>
    <name evidence="10" type="ORF">ABEG18_20025</name>
</gene>
<evidence type="ECO:0000256" key="5">
    <source>
        <dbReference type="ARBA" id="ARBA00022840"/>
    </source>
</evidence>
<dbReference type="SUPFAM" id="SSF52540">
    <property type="entry name" value="P-loop containing nucleoside triphosphate hydrolases"/>
    <property type="match status" value="1"/>
</dbReference>
<evidence type="ECO:0000256" key="7">
    <source>
        <dbReference type="ARBA" id="ARBA00022967"/>
    </source>
</evidence>
<dbReference type="InterPro" id="IPR050053">
    <property type="entry name" value="ATPase_alpha/beta_chains"/>
</dbReference>
<dbReference type="EMBL" id="CP157484">
    <property type="protein sequence ID" value="XBO37984.1"/>
    <property type="molecule type" value="Genomic_DNA"/>
</dbReference>
<dbReference type="RefSeq" id="WP_406854810.1">
    <property type="nucleotide sequence ID" value="NZ_CP157484.1"/>
</dbReference>
<dbReference type="GO" id="GO:0005524">
    <property type="term" value="F:ATP binding"/>
    <property type="evidence" value="ECO:0007669"/>
    <property type="project" value="UniProtKB-KW"/>
</dbReference>
<evidence type="ECO:0000256" key="2">
    <source>
        <dbReference type="ARBA" id="ARBA00022448"/>
    </source>
</evidence>
<dbReference type="InterPro" id="IPR003593">
    <property type="entry name" value="AAA+_ATPase"/>
</dbReference>
<dbReference type="Gene3D" id="3.40.50.12240">
    <property type="match status" value="1"/>
</dbReference>
<evidence type="ECO:0000256" key="8">
    <source>
        <dbReference type="ARBA" id="ARBA00034006"/>
    </source>
</evidence>
<accession>A0AAU7JCV1</accession>
<dbReference type="SMART" id="SM00382">
    <property type="entry name" value="AAA"/>
    <property type="match status" value="1"/>
</dbReference>
<dbReference type="GO" id="GO:0046933">
    <property type="term" value="F:proton-transporting ATP synthase activity, rotational mechanism"/>
    <property type="evidence" value="ECO:0007669"/>
    <property type="project" value="TreeGrafter"/>
</dbReference>